<evidence type="ECO:0000256" key="3">
    <source>
        <dbReference type="SAM" id="MobiDB-lite"/>
    </source>
</evidence>
<feature type="compositionally biased region" description="Basic and acidic residues" evidence="3">
    <location>
        <begin position="136"/>
        <end position="147"/>
    </location>
</feature>
<dbReference type="InterPro" id="IPR046347">
    <property type="entry name" value="bZIP_sf"/>
</dbReference>
<evidence type="ECO:0000256" key="2">
    <source>
        <dbReference type="ARBA" id="ARBA00023242"/>
    </source>
</evidence>
<dbReference type="OrthoDB" id="2412592at2759"/>
<evidence type="ECO:0000256" key="1">
    <source>
        <dbReference type="ARBA" id="ARBA00004123"/>
    </source>
</evidence>
<dbReference type="PANTHER" id="PTHR40621">
    <property type="entry name" value="TRANSCRIPTION FACTOR KAPC-RELATED"/>
    <property type="match status" value="1"/>
</dbReference>
<dbReference type="AlphaFoldDB" id="A0A9N9BR78"/>
<dbReference type="SUPFAM" id="SSF57959">
    <property type="entry name" value="Leucine zipper domain"/>
    <property type="match status" value="1"/>
</dbReference>
<sequence>MAELSDIKIRIRYHITIMGNIVSMSLHADEKIKSHASQSMGLTSSISSSQVPQDLPAALLTAQSRPGCRILATTKRAAQNRAAQRAFRQRKDRYIKDLEAKAKELESLKRRLEQAEKEKEEMKSTITTLKAEVAKLKGEAEDDKSRGEINSNSSSSINSPFTPNGSSEDDLNGLGEDPWMRKRKNAFYNERSPPAYQSPPSHPRPSHVDTARPSSTAATTNSSASPTNASNASTSPTNSCHYDLNRNDYRSYPNSPTSDTRRPFSSCVNNAQSRSIVSEDDPAERVMIPDDLCEMLRTRSHPDIHASVGVSFWASRNPAPVVAGNGSNAVVG</sequence>
<dbReference type="EMBL" id="CAJVPJ010001130">
    <property type="protein sequence ID" value="CAG8576964.1"/>
    <property type="molecule type" value="Genomic_DNA"/>
</dbReference>
<comment type="caution">
    <text evidence="5">The sequence shown here is derived from an EMBL/GenBank/DDBJ whole genome shotgun (WGS) entry which is preliminary data.</text>
</comment>
<feature type="domain" description="BZIP" evidence="4">
    <location>
        <begin position="75"/>
        <end position="90"/>
    </location>
</feature>
<dbReference type="GO" id="GO:0001228">
    <property type="term" value="F:DNA-binding transcription activator activity, RNA polymerase II-specific"/>
    <property type="evidence" value="ECO:0007669"/>
    <property type="project" value="TreeGrafter"/>
</dbReference>
<keyword evidence="2" id="KW-0539">Nucleus</keyword>
<reference evidence="5" key="1">
    <citation type="submission" date="2021-06" db="EMBL/GenBank/DDBJ databases">
        <authorList>
            <person name="Kallberg Y."/>
            <person name="Tangrot J."/>
            <person name="Rosling A."/>
        </authorList>
    </citation>
    <scope>NUCLEOTIDE SEQUENCE</scope>
    <source>
        <strain evidence="5">IA702</strain>
    </source>
</reference>
<evidence type="ECO:0000313" key="5">
    <source>
        <dbReference type="EMBL" id="CAG8576964.1"/>
    </source>
</evidence>
<dbReference type="Gene3D" id="1.20.5.170">
    <property type="match status" value="1"/>
</dbReference>
<feature type="compositionally biased region" description="Low complexity" evidence="3">
    <location>
        <begin position="213"/>
        <end position="239"/>
    </location>
</feature>
<dbReference type="Proteomes" id="UP000789572">
    <property type="component" value="Unassembled WGS sequence"/>
</dbReference>
<dbReference type="Pfam" id="PF00170">
    <property type="entry name" value="bZIP_1"/>
    <property type="match status" value="1"/>
</dbReference>
<protein>
    <submittedName>
        <fullName evidence="5">1562_t:CDS:1</fullName>
    </submittedName>
</protein>
<dbReference type="GO" id="GO:0000976">
    <property type="term" value="F:transcription cis-regulatory region binding"/>
    <property type="evidence" value="ECO:0007669"/>
    <property type="project" value="InterPro"/>
</dbReference>
<gene>
    <name evidence="5" type="ORF">POCULU_LOCUS6288</name>
</gene>
<accession>A0A9N9BR78</accession>
<dbReference type="PROSITE" id="PS00036">
    <property type="entry name" value="BZIP_BASIC"/>
    <property type="match status" value="1"/>
</dbReference>
<dbReference type="InterPro" id="IPR004827">
    <property type="entry name" value="bZIP"/>
</dbReference>
<dbReference type="InterPro" id="IPR050936">
    <property type="entry name" value="AP-1-like"/>
</dbReference>
<dbReference type="GO" id="GO:0090575">
    <property type="term" value="C:RNA polymerase II transcription regulator complex"/>
    <property type="evidence" value="ECO:0007669"/>
    <property type="project" value="TreeGrafter"/>
</dbReference>
<evidence type="ECO:0000259" key="4">
    <source>
        <dbReference type="PROSITE" id="PS00036"/>
    </source>
</evidence>
<dbReference type="PANTHER" id="PTHR40621:SF6">
    <property type="entry name" value="AP-1-LIKE TRANSCRIPTION FACTOR YAP1-RELATED"/>
    <property type="match status" value="1"/>
</dbReference>
<evidence type="ECO:0000313" key="6">
    <source>
        <dbReference type="Proteomes" id="UP000789572"/>
    </source>
</evidence>
<name>A0A9N9BR78_9GLOM</name>
<organism evidence="5 6">
    <name type="scientific">Paraglomus occultum</name>
    <dbReference type="NCBI Taxonomy" id="144539"/>
    <lineage>
        <taxon>Eukaryota</taxon>
        <taxon>Fungi</taxon>
        <taxon>Fungi incertae sedis</taxon>
        <taxon>Mucoromycota</taxon>
        <taxon>Glomeromycotina</taxon>
        <taxon>Glomeromycetes</taxon>
        <taxon>Paraglomerales</taxon>
        <taxon>Paraglomeraceae</taxon>
        <taxon>Paraglomus</taxon>
    </lineage>
</organism>
<feature type="region of interest" description="Disordered" evidence="3">
    <location>
        <begin position="136"/>
        <end position="178"/>
    </location>
</feature>
<feature type="region of interest" description="Disordered" evidence="3">
    <location>
        <begin position="190"/>
        <end position="266"/>
    </location>
</feature>
<proteinExistence type="predicted"/>
<dbReference type="SMART" id="SM00338">
    <property type="entry name" value="BRLZ"/>
    <property type="match status" value="1"/>
</dbReference>
<keyword evidence="6" id="KW-1185">Reference proteome</keyword>
<comment type="subcellular location">
    <subcellularLocation>
        <location evidence="1">Nucleus</location>
    </subcellularLocation>
</comment>
<feature type="compositionally biased region" description="Low complexity" evidence="3">
    <location>
        <begin position="149"/>
        <end position="159"/>
    </location>
</feature>